<comment type="caution">
    <text evidence="1">The sequence shown here is derived from an EMBL/GenBank/DDBJ whole genome shotgun (WGS) entry which is preliminary data.</text>
</comment>
<proteinExistence type="predicted"/>
<keyword evidence="2" id="KW-1185">Reference proteome</keyword>
<dbReference type="RefSeq" id="WP_211852969.1">
    <property type="nucleotide sequence ID" value="NZ_JAAGBB010000014.1"/>
</dbReference>
<evidence type="ECO:0000313" key="1">
    <source>
        <dbReference type="EMBL" id="MBR0665299.1"/>
    </source>
</evidence>
<name>A0ABS5EYD9_9PROT</name>
<organism evidence="1 2">
    <name type="scientific">Plastoroseomonas hellenica</name>
    <dbReference type="NCBI Taxonomy" id="2687306"/>
    <lineage>
        <taxon>Bacteria</taxon>
        <taxon>Pseudomonadati</taxon>
        <taxon>Pseudomonadota</taxon>
        <taxon>Alphaproteobacteria</taxon>
        <taxon>Acetobacterales</taxon>
        <taxon>Acetobacteraceae</taxon>
        <taxon>Plastoroseomonas</taxon>
    </lineage>
</organism>
<dbReference type="PROSITE" id="PS51257">
    <property type="entry name" value="PROKAR_LIPOPROTEIN"/>
    <property type="match status" value="1"/>
</dbReference>
<evidence type="ECO:0000313" key="2">
    <source>
        <dbReference type="Proteomes" id="UP001196870"/>
    </source>
</evidence>
<dbReference type="EMBL" id="JAAGBB010000014">
    <property type="protein sequence ID" value="MBR0665299.1"/>
    <property type="molecule type" value="Genomic_DNA"/>
</dbReference>
<reference evidence="2" key="1">
    <citation type="journal article" date="2021" name="Syst. Appl. Microbiol.">
        <title>Roseomonas hellenica sp. nov., isolated from roots of wild-growing Alkanna tinctoria.</title>
        <authorList>
            <person name="Rat A."/>
            <person name="Naranjo H.D."/>
            <person name="Lebbe L."/>
            <person name="Cnockaert M."/>
            <person name="Krigas N."/>
            <person name="Grigoriadou K."/>
            <person name="Maloupa E."/>
            <person name="Willems A."/>
        </authorList>
    </citation>
    <scope>NUCLEOTIDE SEQUENCE [LARGE SCALE GENOMIC DNA]</scope>
    <source>
        <strain evidence="2">LMG 31523</strain>
    </source>
</reference>
<accession>A0ABS5EYD9</accession>
<evidence type="ECO:0008006" key="3">
    <source>
        <dbReference type="Google" id="ProtNLM"/>
    </source>
</evidence>
<sequence length="136" mass="14349">MPRPLPALLLLVAACAARDASIANDAQLRLIGLRADDLRLCSGVPDRRETSDGGEFWTYVRTPPSSGLSLPVPVAGGAVSLSSSSNCYVTFQVVQGHVTRIGYSAASEFGLARDSACAPVVQGCLRMLDQGMIQRD</sequence>
<dbReference type="Proteomes" id="UP001196870">
    <property type="component" value="Unassembled WGS sequence"/>
</dbReference>
<protein>
    <recommendedName>
        <fullName evidence="3">Lipoprotein SmpA/OmlA domain-containing protein</fullName>
    </recommendedName>
</protein>
<gene>
    <name evidence="1" type="ORF">GXW71_13125</name>
</gene>